<protein>
    <recommendedName>
        <fullName evidence="1">NrtR DNA-binding winged helix domain-containing protein</fullName>
    </recommendedName>
</protein>
<dbReference type="InterPro" id="IPR036388">
    <property type="entry name" value="WH-like_DNA-bd_sf"/>
</dbReference>
<feature type="domain" description="NrtR DNA-binding winged helix" evidence="1">
    <location>
        <begin position="186"/>
        <end position="242"/>
    </location>
</feature>
<dbReference type="InterPro" id="IPR036390">
    <property type="entry name" value="WH_DNA-bd_sf"/>
</dbReference>
<gene>
    <name evidence="2" type="ORF">ATL40_0768</name>
</gene>
<accession>A0A2A9CYJ6</accession>
<evidence type="ECO:0000259" key="1">
    <source>
        <dbReference type="Pfam" id="PF21906"/>
    </source>
</evidence>
<dbReference type="CDD" id="cd18873">
    <property type="entry name" value="NUDIX_NadM_like"/>
    <property type="match status" value="1"/>
</dbReference>
<organism evidence="2 3">
    <name type="scientific">Serinibacter salmoneus</name>
    <dbReference type="NCBI Taxonomy" id="556530"/>
    <lineage>
        <taxon>Bacteria</taxon>
        <taxon>Bacillati</taxon>
        <taxon>Actinomycetota</taxon>
        <taxon>Actinomycetes</taxon>
        <taxon>Micrococcales</taxon>
        <taxon>Beutenbergiaceae</taxon>
        <taxon>Serinibacter</taxon>
    </lineage>
</organism>
<dbReference type="Pfam" id="PF21906">
    <property type="entry name" value="WHD_NrtR"/>
    <property type="match status" value="1"/>
</dbReference>
<dbReference type="InterPro" id="IPR054105">
    <property type="entry name" value="WHD_NrtR"/>
</dbReference>
<name>A0A2A9CYJ6_9MICO</name>
<dbReference type="Gene3D" id="3.90.79.10">
    <property type="entry name" value="Nucleoside Triphosphate Pyrophosphohydrolase"/>
    <property type="match status" value="1"/>
</dbReference>
<dbReference type="PANTHER" id="PTHR43736">
    <property type="entry name" value="ADP-RIBOSE PYROPHOSPHATASE"/>
    <property type="match status" value="1"/>
</dbReference>
<dbReference type="SUPFAM" id="SSF55811">
    <property type="entry name" value="Nudix"/>
    <property type="match status" value="1"/>
</dbReference>
<dbReference type="RefSeq" id="WP_098468365.1">
    <property type="nucleotide sequence ID" value="NZ_PDJD01000001.1"/>
</dbReference>
<evidence type="ECO:0000313" key="3">
    <source>
        <dbReference type="Proteomes" id="UP000224915"/>
    </source>
</evidence>
<proteinExistence type="predicted"/>
<dbReference type="InterPro" id="IPR015797">
    <property type="entry name" value="NUDIX_hydrolase-like_dom_sf"/>
</dbReference>
<dbReference type="OrthoDB" id="9786141at2"/>
<dbReference type="EMBL" id="PDJD01000001">
    <property type="protein sequence ID" value="PFG19211.1"/>
    <property type="molecule type" value="Genomic_DNA"/>
</dbReference>
<dbReference type="AlphaFoldDB" id="A0A2A9CYJ6"/>
<evidence type="ECO:0000313" key="2">
    <source>
        <dbReference type="EMBL" id="PFG19211.1"/>
    </source>
</evidence>
<comment type="caution">
    <text evidence="2">The sequence shown here is derived from an EMBL/GenBank/DDBJ whole genome shotgun (WGS) entry which is preliminary data.</text>
</comment>
<sequence>MSIELAVSSVILALRPRPEGAQTSRTTDAPAKTLWTPLVRRIREPYQGSWALPGGPLGLECGLAQAARETLRRTTGLDPRYLEQLYCFGGLDRARGTSDPLPSAELVHGQVRPPRVVSIVYWALVRPEEDAAATPIDAAGGIDPVNVSWFPVDDLPDLAFDHREILTYALDRLRAKITYSPIAHAFLPDAFTLADLREVYESVLDRDIDPANFRRQMLARGHLEATGEKLTGASHRPPSLYRYRAQLVATSPTPPPRSAS</sequence>
<dbReference type="Gene3D" id="1.10.10.10">
    <property type="entry name" value="Winged helix-like DNA-binding domain superfamily/Winged helix DNA-binding domain"/>
    <property type="match status" value="1"/>
</dbReference>
<dbReference type="SUPFAM" id="SSF46785">
    <property type="entry name" value="Winged helix' DNA-binding domain"/>
    <property type="match status" value="1"/>
</dbReference>
<dbReference type="PANTHER" id="PTHR43736:SF4">
    <property type="entry name" value="SLR1690 PROTEIN"/>
    <property type="match status" value="1"/>
</dbReference>
<reference evidence="2 3" key="1">
    <citation type="submission" date="2017-10" db="EMBL/GenBank/DDBJ databases">
        <title>Sequencing the genomes of 1000 actinobacteria strains.</title>
        <authorList>
            <person name="Klenk H.-P."/>
        </authorList>
    </citation>
    <scope>NUCLEOTIDE SEQUENCE [LARGE SCALE GENOMIC DNA]</scope>
    <source>
        <strain evidence="2 3">DSM 21801</strain>
    </source>
</reference>
<dbReference type="Proteomes" id="UP000224915">
    <property type="component" value="Unassembled WGS sequence"/>
</dbReference>
<keyword evidence="3" id="KW-1185">Reference proteome</keyword>